<accession>A0A077YV43</accession>
<organism evidence="1 2">
    <name type="scientific">Trichuris trichiura</name>
    <name type="common">Whipworm</name>
    <name type="synonym">Trichocephalus trichiurus</name>
    <dbReference type="NCBI Taxonomy" id="36087"/>
    <lineage>
        <taxon>Eukaryota</taxon>
        <taxon>Metazoa</taxon>
        <taxon>Ecdysozoa</taxon>
        <taxon>Nematoda</taxon>
        <taxon>Enoplea</taxon>
        <taxon>Dorylaimia</taxon>
        <taxon>Trichinellida</taxon>
        <taxon>Trichuridae</taxon>
        <taxon>Trichuris</taxon>
    </lineage>
</organism>
<sequence>MTAVLKRGFFWPSPHRLIAFKKKITPLGPGHII</sequence>
<proteinExistence type="predicted"/>
<dbReference type="EMBL" id="HG805813">
    <property type="protein sequence ID" value="CDW51982.1"/>
    <property type="molecule type" value="Genomic_DNA"/>
</dbReference>
<evidence type="ECO:0000313" key="1">
    <source>
        <dbReference type="EMBL" id="CDW51982.1"/>
    </source>
</evidence>
<dbReference type="OrthoDB" id="10348391at2759"/>
<evidence type="ECO:0000313" key="2">
    <source>
        <dbReference type="Proteomes" id="UP000030665"/>
    </source>
</evidence>
<gene>
    <name evidence="1" type="ORF">TTRE_0000024101</name>
</gene>
<name>A0A077YV43_TRITR</name>
<keyword evidence="2" id="KW-1185">Reference proteome</keyword>
<dbReference type="AlphaFoldDB" id="A0A077YV43"/>
<protein>
    <submittedName>
        <fullName evidence="1">Uncharacterized protein</fullName>
    </submittedName>
</protein>
<reference evidence="1" key="2">
    <citation type="submission" date="2014-03" db="EMBL/GenBank/DDBJ databases">
        <title>The whipworm genome and dual-species transcriptomics of an intimate host-pathogen interaction.</title>
        <authorList>
            <person name="Foth B.J."/>
            <person name="Tsai I.J."/>
            <person name="Reid A.J."/>
            <person name="Bancroft A.J."/>
            <person name="Nichol S."/>
            <person name="Tracey A."/>
            <person name="Holroyd N."/>
            <person name="Cotton J.A."/>
            <person name="Stanley E.J."/>
            <person name="Zarowiecki M."/>
            <person name="Liu J.Z."/>
            <person name="Huckvale T."/>
            <person name="Cooper P.J."/>
            <person name="Grencis R.K."/>
            <person name="Berriman M."/>
        </authorList>
    </citation>
    <scope>NUCLEOTIDE SEQUENCE [LARGE SCALE GENOMIC DNA]</scope>
</reference>
<dbReference type="Proteomes" id="UP000030665">
    <property type="component" value="Unassembled WGS sequence"/>
</dbReference>
<reference evidence="1" key="1">
    <citation type="submission" date="2014-01" db="EMBL/GenBank/DDBJ databases">
        <authorList>
            <person name="Aslett M."/>
        </authorList>
    </citation>
    <scope>NUCLEOTIDE SEQUENCE</scope>
</reference>